<dbReference type="Gene3D" id="2.80.10.50">
    <property type="match status" value="1"/>
</dbReference>
<organism evidence="2 3">
    <name type="scientific">Symbiodinium microadriaticum</name>
    <name type="common">Dinoflagellate</name>
    <name type="synonym">Zooxanthella microadriatica</name>
    <dbReference type="NCBI Taxonomy" id="2951"/>
    <lineage>
        <taxon>Eukaryota</taxon>
        <taxon>Sar</taxon>
        <taxon>Alveolata</taxon>
        <taxon>Dinophyceae</taxon>
        <taxon>Suessiales</taxon>
        <taxon>Symbiodiniaceae</taxon>
        <taxon>Symbiodinium</taxon>
    </lineage>
</organism>
<dbReference type="OrthoDB" id="433626at2759"/>
<protein>
    <recommendedName>
        <fullName evidence="1">Ricin B lectin domain-containing protein</fullName>
    </recommendedName>
</protein>
<dbReference type="Proteomes" id="UP000186817">
    <property type="component" value="Unassembled WGS sequence"/>
</dbReference>
<dbReference type="InterPro" id="IPR000772">
    <property type="entry name" value="Ricin_B_lectin"/>
</dbReference>
<name>A0A1Q9C7M0_SYMMI</name>
<reference evidence="2 3" key="1">
    <citation type="submission" date="2016-02" db="EMBL/GenBank/DDBJ databases">
        <title>Genome analysis of coral dinoflagellate symbionts highlights evolutionary adaptations to a symbiotic lifestyle.</title>
        <authorList>
            <person name="Aranda M."/>
            <person name="Li Y."/>
            <person name="Liew Y.J."/>
            <person name="Baumgarten S."/>
            <person name="Simakov O."/>
            <person name="Wilson M."/>
            <person name="Piel J."/>
            <person name="Ashoor H."/>
            <person name="Bougouffa S."/>
            <person name="Bajic V.B."/>
            <person name="Ryu T."/>
            <person name="Ravasi T."/>
            <person name="Bayer T."/>
            <person name="Micklem G."/>
            <person name="Kim H."/>
            <person name="Bhak J."/>
            <person name="Lajeunesse T.C."/>
            <person name="Voolstra C.R."/>
        </authorList>
    </citation>
    <scope>NUCLEOTIDE SEQUENCE [LARGE SCALE GENOMIC DNA]</scope>
    <source>
        <strain evidence="2 3">CCMP2467</strain>
    </source>
</reference>
<proteinExistence type="predicted"/>
<dbReference type="PROSITE" id="PS50231">
    <property type="entry name" value="RICIN_B_LECTIN"/>
    <property type="match status" value="1"/>
</dbReference>
<feature type="domain" description="Ricin B lectin" evidence="1">
    <location>
        <begin position="103"/>
        <end position="177"/>
    </location>
</feature>
<gene>
    <name evidence="2" type="ORF">AK812_SmicGene40839</name>
</gene>
<keyword evidence="3" id="KW-1185">Reference proteome</keyword>
<evidence type="ECO:0000313" key="3">
    <source>
        <dbReference type="Proteomes" id="UP000186817"/>
    </source>
</evidence>
<dbReference type="SUPFAM" id="SSF50370">
    <property type="entry name" value="Ricin B-like lectins"/>
    <property type="match status" value="1"/>
</dbReference>
<dbReference type="AlphaFoldDB" id="A0A1Q9C7M0"/>
<dbReference type="EMBL" id="LSRX01001543">
    <property type="protein sequence ID" value="OLP78924.1"/>
    <property type="molecule type" value="Genomic_DNA"/>
</dbReference>
<dbReference type="Pfam" id="PF00652">
    <property type="entry name" value="Ricin_B_lectin"/>
    <property type="match status" value="1"/>
</dbReference>
<comment type="caution">
    <text evidence="2">The sequence shown here is derived from an EMBL/GenBank/DDBJ whole genome shotgun (WGS) entry which is preliminary data.</text>
</comment>
<dbReference type="InterPro" id="IPR035992">
    <property type="entry name" value="Ricin_B-like_lectins"/>
</dbReference>
<sequence length="181" mass="21007">MQDSLCLDWYAGALFEHLWNVSFQRCNEQKNQVWAKMQPTAAVFVTNYHLWRVPTHCLAFQGQEVKAVPYVAGGCPKWQLDFATSALVHGDACLTVSDFPELLDANETARNLAKKDATLQDCDGSESQKFFYDYDGFIKKRGQDLCLEWDVTGIFLKDNVYFYTCIQHRRENQRWERVEDS</sequence>
<evidence type="ECO:0000259" key="1">
    <source>
        <dbReference type="Pfam" id="PF00652"/>
    </source>
</evidence>
<accession>A0A1Q9C7M0</accession>
<evidence type="ECO:0000313" key="2">
    <source>
        <dbReference type="EMBL" id="OLP78924.1"/>
    </source>
</evidence>